<evidence type="ECO:0000313" key="3">
    <source>
        <dbReference type="Proteomes" id="UP000286931"/>
    </source>
</evidence>
<name>A0A401YX09_9ACTN</name>
<reference evidence="2 3" key="1">
    <citation type="submission" date="2018-12" db="EMBL/GenBank/DDBJ databases">
        <title>Draft genome sequence of Embleya hyalina NBRC 13850T.</title>
        <authorList>
            <person name="Komaki H."/>
            <person name="Hosoyama A."/>
            <person name="Kimura A."/>
            <person name="Ichikawa N."/>
            <person name="Tamura T."/>
        </authorList>
    </citation>
    <scope>NUCLEOTIDE SEQUENCE [LARGE SCALE GENOMIC DNA]</scope>
    <source>
        <strain evidence="2 3">NBRC 13850</strain>
    </source>
</reference>
<evidence type="ECO:0000313" key="2">
    <source>
        <dbReference type="EMBL" id="GCD99129.1"/>
    </source>
</evidence>
<dbReference type="Proteomes" id="UP000286931">
    <property type="component" value="Unassembled WGS sequence"/>
</dbReference>
<sequence>MYGAGQAELAALLGLTGVRETTWAEGADLVDDVAHSGEERFSTVVILPPINAWTLVIGAWVGLPYLERTAYVTELCRRLSAEFGRAHAYFHSEQNDGEAWLIAEGGRVVRRWIAEYPGLALGEPFGVERRLLDEFGIPGRPEDLDPEDDRASSWGASWGECWAPVVASESSVDPRQIGPETPAPGVVLVADTPLPDGQSEKLASS</sequence>
<protein>
    <submittedName>
        <fullName evidence="2">Uncharacterized protein</fullName>
    </submittedName>
</protein>
<gene>
    <name evidence="2" type="ORF">EHYA_06841</name>
</gene>
<keyword evidence="3" id="KW-1185">Reference proteome</keyword>
<evidence type="ECO:0000256" key="1">
    <source>
        <dbReference type="SAM" id="MobiDB-lite"/>
    </source>
</evidence>
<organism evidence="2 3">
    <name type="scientific">Embleya hyalina</name>
    <dbReference type="NCBI Taxonomy" id="516124"/>
    <lineage>
        <taxon>Bacteria</taxon>
        <taxon>Bacillati</taxon>
        <taxon>Actinomycetota</taxon>
        <taxon>Actinomycetes</taxon>
        <taxon>Kitasatosporales</taxon>
        <taxon>Streptomycetaceae</taxon>
        <taxon>Embleya</taxon>
    </lineage>
</organism>
<dbReference type="AlphaFoldDB" id="A0A401YX09"/>
<comment type="caution">
    <text evidence="2">The sequence shown here is derived from an EMBL/GenBank/DDBJ whole genome shotgun (WGS) entry which is preliminary data.</text>
</comment>
<feature type="region of interest" description="Disordered" evidence="1">
    <location>
        <begin position="169"/>
        <end position="205"/>
    </location>
</feature>
<dbReference type="EMBL" id="BIFH01000031">
    <property type="protein sequence ID" value="GCD99129.1"/>
    <property type="molecule type" value="Genomic_DNA"/>
</dbReference>
<accession>A0A401YX09</accession>
<proteinExistence type="predicted"/>